<reference evidence="2" key="1">
    <citation type="submission" date="2021-10" db="EMBL/GenBank/DDBJ databases">
        <title>Streptomyces nigrumlapis sp.nov.,an antimicrobial producing actinobacterium isolated from Black Gobi rocks.</title>
        <authorList>
            <person name="Wen Y."/>
            <person name="Zhang W."/>
            <person name="Liu X.G."/>
        </authorList>
    </citation>
    <scope>NUCLEOTIDE SEQUENCE</scope>
    <source>
        <strain evidence="2">ST13-2-2</strain>
    </source>
</reference>
<gene>
    <name evidence="2" type="ORF">K9S39_06520</name>
</gene>
<accession>A0ABY4M1F8</accession>
<evidence type="ECO:0008006" key="4">
    <source>
        <dbReference type="Google" id="ProtNLM"/>
    </source>
</evidence>
<evidence type="ECO:0000313" key="2">
    <source>
        <dbReference type="EMBL" id="UQA91560.1"/>
    </source>
</evidence>
<keyword evidence="3" id="KW-1185">Reference proteome</keyword>
<dbReference type="RefSeq" id="WP_248862372.1">
    <property type="nucleotide sequence ID" value="NZ_CP086322.1"/>
</dbReference>
<proteinExistence type="predicted"/>
<name>A0ABY4M1F8_9ACTN</name>
<protein>
    <recommendedName>
        <fullName evidence="4">TniQ protein</fullName>
    </recommendedName>
</protein>
<organism evidence="2 3">
    <name type="scientific">Streptomyces halobius</name>
    <dbReference type="NCBI Taxonomy" id="2879846"/>
    <lineage>
        <taxon>Bacteria</taxon>
        <taxon>Bacillati</taxon>
        <taxon>Actinomycetota</taxon>
        <taxon>Actinomycetes</taxon>
        <taxon>Kitasatosporales</taxon>
        <taxon>Streptomycetaceae</taxon>
        <taxon>Streptomyces</taxon>
    </lineage>
</organism>
<dbReference type="EMBL" id="CP086322">
    <property type="protein sequence ID" value="UQA91560.1"/>
    <property type="molecule type" value="Genomic_DNA"/>
</dbReference>
<evidence type="ECO:0000256" key="1">
    <source>
        <dbReference type="SAM" id="MobiDB-lite"/>
    </source>
</evidence>
<evidence type="ECO:0000313" key="3">
    <source>
        <dbReference type="Proteomes" id="UP000830115"/>
    </source>
</evidence>
<sequence>MPELRDPPPDWEMFRHQPQTGCHLCDARHPGGRVVRLLPHHAYVCLRHGTWIGPPDIDHPAVDLTRFPEIIDAQRCHLLILRRYGWAATYDAVLTALMLCAHIWFGDGRPSTNVFGVWNTWDDRVHHLIPFDPEKKDYTAYSTSRLFAVVYPEAVTLAPLIASPHWRRMAGGTDAEQARFFAEVSKRVTYPYNEPDRGGDAVAHWALADSWHPPGRPLTAYRPGRVRGNLPGLAANRLARHENSAKWFSRSRRNQGRTLLFHSHLKPALLRSGVPEYVKWEGTIWHSGRMDDLMKEQIARNRQELAHAPAPLYQTTENAGSESPVPADAE</sequence>
<feature type="region of interest" description="Disordered" evidence="1">
    <location>
        <begin position="307"/>
        <end position="330"/>
    </location>
</feature>
<dbReference type="Proteomes" id="UP000830115">
    <property type="component" value="Chromosome"/>
</dbReference>